<feature type="region of interest" description="Disordered" evidence="1">
    <location>
        <begin position="1"/>
        <end position="24"/>
    </location>
</feature>
<dbReference type="Proteomes" id="UP001165269">
    <property type="component" value="Unassembled WGS sequence"/>
</dbReference>
<comment type="caution">
    <text evidence="2">The sequence shown here is derived from an EMBL/GenBank/DDBJ whole genome shotgun (WGS) entry which is preliminary data.</text>
</comment>
<proteinExistence type="predicted"/>
<gene>
    <name evidence="2" type="ORF">MQP27_20245</name>
</gene>
<accession>A0ABS9Y878</accession>
<protein>
    <submittedName>
        <fullName evidence="2">Uncharacterized protein</fullName>
    </submittedName>
</protein>
<dbReference type="EMBL" id="JALDAY010000006">
    <property type="protein sequence ID" value="MCI3273433.1"/>
    <property type="molecule type" value="Genomic_DNA"/>
</dbReference>
<reference evidence="2" key="1">
    <citation type="submission" date="2022-03" db="EMBL/GenBank/DDBJ databases">
        <title>Streptomyces 7R015 and 7R016 isolated from Barleria lupulina in Thailand.</title>
        <authorList>
            <person name="Kanchanasin P."/>
            <person name="Phongsopitanun W."/>
            <person name="Tanasupawat S."/>
        </authorList>
    </citation>
    <scope>NUCLEOTIDE SEQUENCE</scope>
    <source>
        <strain evidence="2">7R015</strain>
    </source>
</reference>
<evidence type="ECO:0000313" key="3">
    <source>
        <dbReference type="Proteomes" id="UP001165269"/>
    </source>
</evidence>
<keyword evidence="3" id="KW-1185">Reference proteome</keyword>
<sequence length="186" mass="20207">MTSPKTSSEHTDAPSSAGALVSTRQERELAVGTWLLLSADSRDRALEEWRTGGIALLRCGMRFTAVRMDASLIHAAAGSDAPKKVREFLAQVLHNGPVFADQHNRRYYALVPPSAADRPEWSKPRRGAECLARGSFLGVPRFDLSNPEDAFSYWVVPMDGPGDLCPALTVSQLVAYGHSRSADEGP</sequence>
<evidence type="ECO:0000256" key="1">
    <source>
        <dbReference type="SAM" id="MobiDB-lite"/>
    </source>
</evidence>
<name>A0ABS9Y878_9ACTN</name>
<dbReference type="RefSeq" id="WP_242766691.1">
    <property type="nucleotide sequence ID" value="NZ_JALDAY010000006.1"/>
</dbReference>
<evidence type="ECO:0000313" key="2">
    <source>
        <dbReference type="EMBL" id="MCI3273433.1"/>
    </source>
</evidence>
<organism evidence="2 3">
    <name type="scientific">Streptomyces cylindrosporus</name>
    <dbReference type="NCBI Taxonomy" id="2927583"/>
    <lineage>
        <taxon>Bacteria</taxon>
        <taxon>Bacillati</taxon>
        <taxon>Actinomycetota</taxon>
        <taxon>Actinomycetes</taxon>
        <taxon>Kitasatosporales</taxon>
        <taxon>Streptomycetaceae</taxon>
        <taxon>Streptomyces</taxon>
    </lineage>
</organism>